<evidence type="ECO:0000313" key="2">
    <source>
        <dbReference type="EMBL" id="KIJ39367.1"/>
    </source>
</evidence>
<proteinExistence type="predicted"/>
<evidence type="ECO:0000313" key="3">
    <source>
        <dbReference type="Proteomes" id="UP000054279"/>
    </source>
</evidence>
<dbReference type="InterPro" id="IPR040976">
    <property type="entry name" value="Pkinase_fungal"/>
</dbReference>
<evidence type="ECO:0000259" key="1">
    <source>
        <dbReference type="Pfam" id="PF17667"/>
    </source>
</evidence>
<dbReference type="Pfam" id="PF17667">
    <property type="entry name" value="Pkinase_fungal"/>
    <property type="match status" value="1"/>
</dbReference>
<feature type="non-terminal residue" evidence="2">
    <location>
        <position position="1"/>
    </location>
</feature>
<feature type="non-terminal residue" evidence="2">
    <location>
        <position position="117"/>
    </location>
</feature>
<name>A0A0C9VD31_SPHS4</name>
<dbReference type="Proteomes" id="UP000054279">
    <property type="component" value="Unassembled WGS sequence"/>
</dbReference>
<protein>
    <recommendedName>
        <fullName evidence="1">Fungal-type protein kinase domain-containing protein</fullName>
    </recommendedName>
</protein>
<dbReference type="HOGENOM" id="CLU_147763_0_0_1"/>
<dbReference type="OrthoDB" id="5584477at2759"/>
<organism evidence="2 3">
    <name type="scientific">Sphaerobolus stellatus (strain SS14)</name>
    <dbReference type="NCBI Taxonomy" id="990650"/>
    <lineage>
        <taxon>Eukaryota</taxon>
        <taxon>Fungi</taxon>
        <taxon>Dikarya</taxon>
        <taxon>Basidiomycota</taxon>
        <taxon>Agaricomycotina</taxon>
        <taxon>Agaricomycetes</taxon>
        <taxon>Phallomycetidae</taxon>
        <taxon>Geastrales</taxon>
        <taxon>Sphaerobolaceae</taxon>
        <taxon>Sphaerobolus</taxon>
    </lineage>
</organism>
<gene>
    <name evidence="2" type="ORF">M422DRAFT_123670</name>
</gene>
<sequence>SRSSKKVESRVQRRILTATRGSKELVLGVTHAMLDHWVLFEIGWLHRDASIGNVLLMVDPKARRSATAFNLGELYMNECIAFIIDGNLAGKWNDINHERAQQHSGTPSFMSLDLINS</sequence>
<keyword evidence="3" id="KW-1185">Reference proteome</keyword>
<feature type="domain" description="Fungal-type protein kinase" evidence="1">
    <location>
        <begin position="16"/>
        <end position="116"/>
    </location>
</feature>
<dbReference type="AlphaFoldDB" id="A0A0C9VD31"/>
<accession>A0A0C9VD31</accession>
<reference evidence="2 3" key="1">
    <citation type="submission" date="2014-06" db="EMBL/GenBank/DDBJ databases">
        <title>Evolutionary Origins and Diversification of the Mycorrhizal Mutualists.</title>
        <authorList>
            <consortium name="DOE Joint Genome Institute"/>
            <consortium name="Mycorrhizal Genomics Consortium"/>
            <person name="Kohler A."/>
            <person name="Kuo A."/>
            <person name="Nagy L.G."/>
            <person name="Floudas D."/>
            <person name="Copeland A."/>
            <person name="Barry K.W."/>
            <person name="Cichocki N."/>
            <person name="Veneault-Fourrey C."/>
            <person name="LaButti K."/>
            <person name="Lindquist E.A."/>
            <person name="Lipzen A."/>
            <person name="Lundell T."/>
            <person name="Morin E."/>
            <person name="Murat C."/>
            <person name="Riley R."/>
            <person name="Ohm R."/>
            <person name="Sun H."/>
            <person name="Tunlid A."/>
            <person name="Henrissat B."/>
            <person name="Grigoriev I.V."/>
            <person name="Hibbett D.S."/>
            <person name="Martin F."/>
        </authorList>
    </citation>
    <scope>NUCLEOTIDE SEQUENCE [LARGE SCALE GENOMIC DNA]</scope>
    <source>
        <strain evidence="2 3">SS14</strain>
    </source>
</reference>
<dbReference type="EMBL" id="KN837153">
    <property type="protein sequence ID" value="KIJ39367.1"/>
    <property type="molecule type" value="Genomic_DNA"/>
</dbReference>